<comment type="similarity">
    <text evidence="1">Belongs to the membrane fusion protein (MFP) (TC 8.A.1) family.</text>
</comment>
<feature type="domain" description="CusB-like beta-barrel" evidence="6">
    <location>
        <begin position="308"/>
        <end position="378"/>
    </location>
</feature>
<dbReference type="InterPro" id="IPR058649">
    <property type="entry name" value="CzcB_C"/>
</dbReference>
<dbReference type="Pfam" id="PF25975">
    <property type="entry name" value="CzcB_C"/>
    <property type="match status" value="1"/>
</dbReference>
<keyword evidence="10" id="KW-1185">Reference proteome</keyword>
<dbReference type="NCBIfam" id="TIGR01730">
    <property type="entry name" value="RND_mfp"/>
    <property type="match status" value="1"/>
</dbReference>
<protein>
    <submittedName>
        <fullName evidence="9">RND family efflux transporter MFP subunit</fullName>
    </submittedName>
</protein>
<dbReference type="PANTHER" id="PTHR30097">
    <property type="entry name" value="CATION EFFLUX SYSTEM PROTEIN CUSB"/>
    <property type="match status" value="1"/>
</dbReference>
<keyword evidence="4" id="KW-0812">Transmembrane</keyword>
<dbReference type="InterPro" id="IPR006143">
    <property type="entry name" value="RND_pump_MFP"/>
</dbReference>
<dbReference type="EMBL" id="AP018204">
    <property type="protein sequence ID" value="BAY59357.1"/>
    <property type="molecule type" value="Genomic_DNA"/>
</dbReference>
<dbReference type="Gene3D" id="1.10.287.470">
    <property type="entry name" value="Helix hairpin bin"/>
    <property type="match status" value="2"/>
</dbReference>
<name>A0A1Z4JRR7_LEPBY</name>
<keyword evidence="5" id="KW-0732">Signal</keyword>
<dbReference type="Gene3D" id="2.40.30.170">
    <property type="match status" value="1"/>
</dbReference>
<keyword evidence="4" id="KW-0472">Membrane</keyword>
<feature type="region of interest" description="Disordered" evidence="3">
    <location>
        <begin position="449"/>
        <end position="474"/>
    </location>
</feature>
<dbReference type="Gene3D" id="2.40.420.20">
    <property type="match status" value="1"/>
</dbReference>
<accession>A0A1Z4JRR7</accession>
<evidence type="ECO:0000259" key="7">
    <source>
        <dbReference type="Pfam" id="PF25973"/>
    </source>
</evidence>
<feature type="transmembrane region" description="Helical" evidence="4">
    <location>
        <begin position="480"/>
        <end position="501"/>
    </location>
</feature>
<dbReference type="Gene3D" id="2.40.50.100">
    <property type="match status" value="1"/>
</dbReference>
<evidence type="ECO:0000256" key="5">
    <source>
        <dbReference type="SAM" id="SignalP"/>
    </source>
</evidence>
<feature type="region of interest" description="Disordered" evidence="3">
    <location>
        <begin position="187"/>
        <end position="213"/>
    </location>
</feature>
<dbReference type="InterPro" id="IPR058792">
    <property type="entry name" value="Beta-barrel_RND_2"/>
</dbReference>
<evidence type="ECO:0000313" key="9">
    <source>
        <dbReference type="EMBL" id="BAY59357.1"/>
    </source>
</evidence>
<evidence type="ECO:0000256" key="4">
    <source>
        <dbReference type="SAM" id="Phobius"/>
    </source>
</evidence>
<dbReference type="GO" id="GO:0060003">
    <property type="term" value="P:copper ion export"/>
    <property type="evidence" value="ECO:0007669"/>
    <property type="project" value="TreeGrafter"/>
</dbReference>
<evidence type="ECO:0000259" key="8">
    <source>
        <dbReference type="Pfam" id="PF25975"/>
    </source>
</evidence>
<dbReference type="InterPro" id="IPR051909">
    <property type="entry name" value="MFP_Cation_Efflux"/>
</dbReference>
<dbReference type="Proteomes" id="UP000217895">
    <property type="component" value="Plasmid Plasmid1 dna"/>
</dbReference>
<dbReference type="PANTHER" id="PTHR30097:SF4">
    <property type="entry name" value="SLR6042 PROTEIN"/>
    <property type="match status" value="1"/>
</dbReference>
<dbReference type="InterPro" id="IPR058647">
    <property type="entry name" value="BSH_CzcB-like"/>
</dbReference>
<sequence>MKSIRRSKSVLSSVIFSLLLATTPTMVLAGPGHDHGAGSFKEDATQTGGAVKVDGETAKRMGLKVEPVTRQRLPFGVQTTGQIETLPNKRVQVTNPTGGTVIRMFAQPGDKVQAGQAIALISSPDLATLRTEAQDRRTSAVGSVQQAEADLRLAQKNLDRQRAIAEKEIQQARSSLDFARESYTKDQELAKQGALPQRNARESQTKLTQAQAEYSRAESRLEVSEAQAQLERAQAALETARSQVELSGQTYETRLRQLGANANPDGTITVTAPISGTVASRETTPGESAQDAGKVLMTIVDSQAVMASANVYEKDLEKISEGQQVRVTVASLPNKSFTGRIKTIGSTVEGETRVVPVRAELDNSSGMLKPGMFAQIEVLTDKTPVAVLAVPRSAIVEVNKKNMVYVQNGNDFKAVDVELGRTSGDWVEITKGLFDGDMVVTQRANQLQAQSLRGGGEAEGGHSDEKAPETTNSALPIPGWAMAAGGGAIMLGTFLGGMYVARRRMQSMIAQTQLANTHGWEHPQIIDGEGGHPVIPFRKIVHDSDDKNQREEA</sequence>
<evidence type="ECO:0000256" key="2">
    <source>
        <dbReference type="ARBA" id="ARBA00022448"/>
    </source>
</evidence>
<dbReference type="GO" id="GO:0022857">
    <property type="term" value="F:transmembrane transporter activity"/>
    <property type="evidence" value="ECO:0007669"/>
    <property type="project" value="InterPro"/>
</dbReference>
<dbReference type="FunFam" id="2.40.30.170:FF:000010">
    <property type="entry name" value="Efflux RND transporter periplasmic adaptor subunit"/>
    <property type="match status" value="1"/>
</dbReference>
<gene>
    <name evidence="9" type="ORF">NIES2135_62340</name>
</gene>
<evidence type="ECO:0000313" key="10">
    <source>
        <dbReference type="Proteomes" id="UP000217895"/>
    </source>
</evidence>
<evidence type="ECO:0000256" key="3">
    <source>
        <dbReference type="SAM" id="MobiDB-lite"/>
    </source>
</evidence>
<dbReference type="GO" id="GO:0015679">
    <property type="term" value="P:plasma membrane copper ion transport"/>
    <property type="evidence" value="ECO:0007669"/>
    <property type="project" value="TreeGrafter"/>
</dbReference>
<feature type="domain" description="CzcB-like C-terminal circularly permuted SH3-like" evidence="8">
    <location>
        <begin position="388"/>
        <end position="443"/>
    </location>
</feature>
<feature type="compositionally biased region" description="Basic and acidic residues" evidence="3">
    <location>
        <begin position="459"/>
        <end position="468"/>
    </location>
</feature>
<organism evidence="9 10">
    <name type="scientific">Leptolyngbya boryana NIES-2135</name>
    <dbReference type="NCBI Taxonomy" id="1973484"/>
    <lineage>
        <taxon>Bacteria</taxon>
        <taxon>Bacillati</taxon>
        <taxon>Cyanobacteriota</taxon>
        <taxon>Cyanophyceae</taxon>
        <taxon>Leptolyngbyales</taxon>
        <taxon>Leptolyngbyaceae</taxon>
        <taxon>Leptolyngbya group</taxon>
        <taxon>Leptolyngbya</taxon>
    </lineage>
</organism>
<evidence type="ECO:0000256" key="1">
    <source>
        <dbReference type="ARBA" id="ARBA00009477"/>
    </source>
</evidence>
<feature type="domain" description="CzcB-like barrel-sandwich hybrid" evidence="7">
    <location>
        <begin position="91"/>
        <end position="295"/>
    </location>
</feature>
<keyword evidence="9" id="KW-0614">Plasmid</keyword>
<keyword evidence="2" id="KW-0813">Transport</keyword>
<dbReference type="Pfam" id="PF25973">
    <property type="entry name" value="BSH_CzcB"/>
    <property type="match status" value="1"/>
</dbReference>
<proteinExistence type="inferred from homology"/>
<dbReference type="SUPFAM" id="SSF111369">
    <property type="entry name" value="HlyD-like secretion proteins"/>
    <property type="match status" value="1"/>
</dbReference>
<dbReference type="GO" id="GO:0016020">
    <property type="term" value="C:membrane"/>
    <property type="evidence" value="ECO:0007669"/>
    <property type="project" value="InterPro"/>
</dbReference>
<reference evidence="9 10" key="1">
    <citation type="submission" date="2017-06" db="EMBL/GenBank/DDBJ databases">
        <title>Genome sequencing of cyanobaciteial culture collection at National Institute for Environmental Studies (NIES).</title>
        <authorList>
            <person name="Hirose Y."/>
            <person name="Shimura Y."/>
            <person name="Fujisawa T."/>
            <person name="Nakamura Y."/>
            <person name="Kawachi M."/>
        </authorList>
    </citation>
    <scope>NUCLEOTIDE SEQUENCE [LARGE SCALE GENOMIC DNA]</scope>
    <source>
        <strain evidence="9 10">NIES-2135</strain>
        <plasmid evidence="10">Plasmid Plasmid1 dna</plasmid>
    </source>
</reference>
<feature type="chain" id="PRO_5012983981" evidence="5">
    <location>
        <begin position="30"/>
        <end position="553"/>
    </location>
</feature>
<evidence type="ECO:0000259" key="6">
    <source>
        <dbReference type="Pfam" id="PF25954"/>
    </source>
</evidence>
<keyword evidence="4" id="KW-1133">Transmembrane helix</keyword>
<feature type="signal peptide" evidence="5">
    <location>
        <begin position="1"/>
        <end position="29"/>
    </location>
</feature>
<dbReference type="AlphaFoldDB" id="A0A1Z4JRR7"/>
<geneLocation type="plasmid" evidence="9">
    <name>plasmid1</name>
</geneLocation>
<dbReference type="GO" id="GO:0030313">
    <property type="term" value="C:cell envelope"/>
    <property type="evidence" value="ECO:0007669"/>
    <property type="project" value="TreeGrafter"/>
</dbReference>
<dbReference type="Pfam" id="PF25954">
    <property type="entry name" value="Beta-barrel_RND_2"/>
    <property type="match status" value="1"/>
</dbReference>